<evidence type="ECO:0000313" key="3">
    <source>
        <dbReference type="Proteomes" id="UP000215335"/>
    </source>
</evidence>
<feature type="region of interest" description="Disordered" evidence="1">
    <location>
        <begin position="92"/>
        <end position="118"/>
    </location>
</feature>
<sequence>MDVSVSKPSVTMMSGSAPPEDHAARSCSSSATSAMQRPPTPPETSELIVLGLPGDFDMEPINIASLILRALKLPHLETDVLTSEAFPCQRVSRLPQDSIPTPANSSDPVLQSGRPTVRSQADSRGQFRRIVIQFKSAYMRDSVITTRLGFKTSTANLVFGHPSNSSRLLRTVYPKPVFLLLTLACSKSTKLGYRSPRVVDMLVHHVVAITKSKLSAADGATSVAVDGYDLVRHDRVGRRGGGTSKIRDGTSPEYVVLEISSDRDKLLFAVVYRPKVALPHTFFGTLSKFLRLYNSVVITGDFNCDMLSATSFESRYLNDLIKSHALYLVPSPATYHAVNGDRVQSDTWLDLFIVHSLSAVTSSVKSDTPFTYGHDRIELTLSFARDQIPNHNILNRSLSRLADNVSFLDDVKKGLSTFNDTTKLSDMLSSFNMALATAHDRFASLRQITINTRRKPWVTPAFRAAIKESDQIYQRVRDRNSSELMAEYRTRRAMVLRHLRAAKSDHYAGEIEAARQKNGLWSALRRLGVVSSRMTSPFFRALTINTGTFPSLWKRTLITPIPKVSLLSDVSDL</sequence>
<dbReference type="Proteomes" id="UP000215335">
    <property type="component" value="Unassembled WGS sequence"/>
</dbReference>
<dbReference type="AlphaFoldDB" id="A0A232EJ86"/>
<feature type="compositionally biased region" description="Polar residues" evidence="1">
    <location>
        <begin position="1"/>
        <end position="14"/>
    </location>
</feature>
<dbReference type="InterPro" id="IPR036691">
    <property type="entry name" value="Endo/exonu/phosph_ase_sf"/>
</dbReference>
<dbReference type="STRING" id="543379.A0A232EJ86"/>
<gene>
    <name evidence="2" type="ORF">TSAR_015098</name>
</gene>
<dbReference type="SUPFAM" id="SSF56219">
    <property type="entry name" value="DNase I-like"/>
    <property type="match status" value="1"/>
</dbReference>
<dbReference type="PANTHER" id="PTHR47510">
    <property type="entry name" value="REVERSE TRANSCRIPTASE DOMAIN-CONTAINING PROTEIN"/>
    <property type="match status" value="1"/>
</dbReference>
<dbReference type="PANTHER" id="PTHR47510:SF3">
    <property type="entry name" value="ENDO_EXONUCLEASE_PHOSPHATASE DOMAIN-CONTAINING PROTEIN"/>
    <property type="match status" value="1"/>
</dbReference>
<evidence type="ECO:0000256" key="1">
    <source>
        <dbReference type="SAM" id="MobiDB-lite"/>
    </source>
</evidence>
<feature type="region of interest" description="Disordered" evidence="1">
    <location>
        <begin position="1"/>
        <end position="46"/>
    </location>
</feature>
<accession>A0A232EJ86</accession>
<comment type="caution">
    <text evidence="2">The sequence shown here is derived from an EMBL/GenBank/DDBJ whole genome shotgun (WGS) entry which is preliminary data.</text>
</comment>
<dbReference type="EMBL" id="NNAY01004072">
    <property type="protein sequence ID" value="OXU18414.1"/>
    <property type="molecule type" value="Genomic_DNA"/>
</dbReference>
<dbReference type="Gene3D" id="3.60.10.10">
    <property type="entry name" value="Endonuclease/exonuclease/phosphatase"/>
    <property type="match status" value="1"/>
</dbReference>
<feature type="compositionally biased region" description="Low complexity" evidence="1">
    <location>
        <begin position="25"/>
        <end position="34"/>
    </location>
</feature>
<evidence type="ECO:0008006" key="4">
    <source>
        <dbReference type="Google" id="ProtNLM"/>
    </source>
</evidence>
<reference evidence="2 3" key="1">
    <citation type="journal article" date="2017" name="Curr. Biol.">
        <title>The Evolution of Venom by Co-option of Single-Copy Genes.</title>
        <authorList>
            <person name="Martinson E.O."/>
            <person name="Mrinalini"/>
            <person name="Kelkar Y.D."/>
            <person name="Chang C.H."/>
            <person name="Werren J.H."/>
        </authorList>
    </citation>
    <scope>NUCLEOTIDE SEQUENCE [LARGE SCALE GENOMIC DNA]</scope>
    <source>
        <strain evidence="2 3">Alberta</strain>
        <tissue evidence="2">Whole body</tissue>
    </source>
</reference>
<evidence type="ECO:0000313" key="2">
    <source>
        <dbReference type="EMBL" id="OXU18414.1"/>
    </source>
</evidence>
<proteinExistence type="predicted"/>
<feature type="compositionally biased region" description="Polar residues" evidence="1">
    <location>
        <begin position="98"/>
        <end position="118"/>
    </location>
</feature>
<protein>
    <recommendedName>
        <fullName evidence="4">Endonuclease/exonuclease/phosphatase domain-containing protein</fullName>
    </recommendedName>
</protein>
<keyword evidence="3" id="KW-1185">Reference proteome</keyword>
<name>A0A232EJ86_9HYME</name>
<organism evidence="2 3">
    <name type="scientific">Trichomalopsis sarcophagae</name>
    <dbReference type="NCBI Taxonomy" id="543379"/>
    <lineage>
        <taxon>Eukaryota</taxon>
        <taxon>Metazoa</taxon>
        <taxon>Ecdysozoa</taxon>
        <taxon>Arthropoda</taxon>
        <taxon>Hexapoda</taxon>
        <taxon>Insecta</taxon>
        <taxon>Pterygota</taxon>
        <taxon>Neoptera</taxon>
        <taxon>Endopterygota</taxon>
        <taxon>Hymenoptera</taxon>
        <taxon>Apocrita</taxon>
        <taxon>Proctotrupomorpha</taxon>
        <taxon>Chalcidoidea</taxon>
        <taxon>Pteromalidae</taxon>
        <taxon>Pteromalinae</taxon>
        <taxon>Trichomalopsis</taxon>
    </lineage>
</organism>